<dbReference type="InterPro" id="IPR001841">
    <property type="entry name" value="Znf_RING"/>
</dbReference>
<dbReference type="GO" id="GO:0016020">
    <property type="term" value="C:membrane"/>
    <property type="evidence" value="ECO:0007669"/>
    <property type="project" value="UniProtKB-SubCell"/>
</dbReference>
<dbReference type="GO" id="GO:1904294">
    <property type="term" value="P:positive regulation of ERAD pathway"/>
    <property type="evidence" value="ECO:0007669"/>
    <property type="project" value="InterPro"/>
</dbReference>
<dbReference type="SMART" id="SM00184">
    <property type="entry name" value="RING"/>
    <property type="match status" value="1"/>
</dbReference>
<sequence length="424" mass="48380">MTEANENTNENRGLRWTLQRNFDPRFHAAAEAPRRLTEDIQQVFRGLSPLVTRSHINLSTWLRHSRNRAATTTPVVHTEPTQNSNEFVISVDPTNVDGGVVNDPVEAAQGITNNNEVPASGNGANDDALRHSPELKRLLTVAEKYLPFVLILLAKLTFDHKTGILVLFGLVVTFMHANAVIKREVGRQSKRNLNSLGAVAINLFTCIFFIYYVFESDKLYYSLVFLLPAREHSLNFWDLLWIVAISDFVVKLVTILCKAIVILLPAQIIPFQKKGKYYLFIEQTSQLYRSFIPIQPWLCYLLEAYDGLNKIFGVILSVAYVISKGKDVKKKVELWRASLTKLMQSVTYGIKPSKEQLELTGNMCPICQDDFRHPTMLQCMHIFCEECVIMWFDRERTCPMCRAQIADDPTWRDGATSFFCSFLS</sequence>
<dbReference type="PROSITE" id="PS00518">
    <property type="entry name" value="ZF_RING_1"/>
    <property type="match status" value="1"/>
</dbReference>
<dbReference type="GO" id="GO:0008270">
    <property type="term" value="F:zinc ion binding"/>
    <property type="evidence" value="ECO:0007669"/>
    <property type="project" value="UniProtKB-KW"/>
</dbReference>
<protein>
    <recommendedName>
        <fullName evidence="11">RING-type domain-containing protein</fullName>
    </recommendedName>
</protein>
<dbReference type="Proteomes" id="UP000014500">
    <property type="component" value="Unassembled WGS sequence"/>
</dbReference>
<keyword evidence="5" id="KW-0833">Ubl conjugation pathway</keyword>
<dbReference type="Gene3D" id="3.30.40.10">
    <property type="entry name" value="Zinc/RING finger domain, C3HC4 (zinc finger)"/>
    <property type="match status" value="1"/>
</dbReference>
<keyword evidence="6" id="KW-0862">Zinc</keyword>
<dbReference type="SUPFAM" id="SSF57850">
    <property type="entry name" value="RING/U-box"/>
    <property type="match status" value="1"/>
</dbReference>
<dbReference type="AlphaFoldDB" id="T1IMA1"/>
<dbReference type="OMA" id="RLHCKHI"/>
<dbReference type="GO" id="GO:0061630">
    <property type="term" value="F:ubiquitin protein ligase activity"/>
    <property type="evidence" value="ECO:0007669"/>
    <property type="project" value="InterPro"/>
</dbReference>
<keyword evidence="7 10" id="KW-1133">Transmembrane helix</keyword>
<dbReference type="PANTHER" id="PTHR15860">
    <property type="entry name" value="UNCHARACTERIZED RING FINGER-CONTAINING PROTEIN"/>
    <property type="match status" value="1"/>
</dbReference>
<reference evidence="13" key="1">
    <citation type="submission" date="2011-05" db="EMBL/GenBank/DDBJ databases">
        <authorList>
            <person name="Richards S.R."/>
            <person name="Qu J."/>
            <person name="Jiang H."/>
            <person name="Jhangiani S.N."/>
            <person name="Agravi P."/>
            <person name="Goodspeed R."/>
            <person name="Gross S."/>
            <person name="Mandapat C."/>
            <person name="Jackson L."/>
            <person name="Mathew T."/>
            <person name="Pu L."/>
            <person name="Thornton R."/>
            <person name="Saada N."/>
            <person name="Wilczek-Boney K.B."/>
            <person name="Lee S."/>
            <person name="Kovar C."/>
            <person name="Wu Y."/>
            <person name="Scherer S.E."/>
            <person name="Worley K.C."/>
            <person name="Muzny D.M."/>
            <person name="Gibbs R."/>
        </authorList>
    </citation>
    <scope>NUCLEOTIDE SEQUENCE</scope>
    <source>
        <strain evidence="13">Brora</strain>
    </source>
</reference>
<keyword evidence="3" id="KW-0479">Metal-binding</keyword>
<evidence type="ECO:0000256" key="2">
    <source>
        <dbReference type="ARBA" id="ARBA00022692"/>
    </source>
</evidence>
<organism evidence="12 13">
    <name type="scientific">Strigamia maritima</name>
    <name type="common">European centipede</name>
    <name type="synonym">Geophilus maritimus</name>
    <dbReference type="NCBI Taxonomy" id="126957"/>
    <lineage>
        <taxon>Eukaryota</taxon>
        <taxon>Metazoa</taxon>
        <taxon>Ecdysozoa</taxon>
        <taxon>Arthropoda</taxon>
        <taxon>Myriapoda</taxon>
        <taxon>Chilopoda</taxon>
        <taxon>Pleurostigmophora</taxon>
        <taxon>Geophilomorpha</taxon>
        <taxon>Linotaeniidae</taxon>
        <taxon>Strigamia</taxon>
    </lineage>
</organism>
<dbReference type="InterPro" id="IPR044235">
    <property type="entry name" value="RNFT1/2"/>
</dbReference>
<name>T1IMA1_STRMM</name>
<dbReference type="PANTHER" id="PTHR15860:SF0">
    <property type="entry name" value="LP20373P"/>
    <property type="match status" value="1"/>
</dbReference>
<accession>T1IMA1</accession>
<evidence type="ECO:0000259" key="11">
    <source>
        <dbReference type="PROSITE" id="PS50089"/>
    </source>
</evidence>
<evidence type="ECO:0000256" key="9">
    <source>
        <dbReference type="PROSITE-ProRule" id="PRU00175"/>
    </source>
</evidence>
<proteinExistence type="predicted"/>
<keyword evidence="2 10" id="KW-0812">Transmembrane</keyword>
<evidence type="ECO:0000313" key="12">
    <source>
        <dbReference type="EnsemblMetazoa" id="SMAR002098-PA"/>
    </source>
</evidence>
<dbReference type="PROSITE" id="PS50089">
    <property type="entry name" value="ZF_RING_2"/>
    <property type="match status" value="1"/>
</dbReference>
<keyword evidence="13" id="KW-1185">Reference proteome</keyword>
<feature type="transmembrane region" description="Helical" evidence="10">
    <location>
        <begin position="239"/>
        <end position="264"/>
    </location>
</feature>
<evidence type="ECO:0000256" key="3">
    <source>
        <dbReference type="ARBA" id="ARBA00022723"/>
    </source>
</evidence>
<evidence type="ECO:0000256" key="4">
    <source>
        <dbReference type="ARBA" id="ARBA00022771"/>
    </source>
</evidence>
<dbReference type="Pfam" id="PF13639">
    <property type="entry name" value="zf-RING_2"/>
    <property type="match status" value="1"/>
</dbReference>
<reference evidence="12" key="2">
    <citation type="submission" date="2015-02" db="UniProtKB">
        <authorList>
            <consortium name="EnsemblMetazoa"/>
        </authorList>
    </citation>
    <scope>IDENTIFICATION</scope>
</reference>
<evidence type="ECO:0000256" key="10">
    <source>
        <dbReference type="SAM" id="Phobius"/>
    </source>
</evidence>
<evidence type="ECO:0000256" key="5">
    <source>
        <dbReference type="ARBA" id="ARBA00022786"/>
    </source>
</evidence>
<feature type="domain" description="RING-type" evidence="11">
    <location>
        <begin position="364"/>
        <end position="402"/>
    </location>
</feature>
<evidence type="ECO:0000256" key="8">
    <source>
        <dbReference type="ARBA" id="ARBA00023136"/>
    </source>
</evidence>
<keyword evidence="4 9" id="KW-0863">Zinc-finger</keyword>
<dbReference type="eggNOG" id="KOG4638">
    <property type="taxonomic scope" value="Eukaryota"/>
</dbReference>
<dbReference type="HOGENOM" id="CLU_039460_1_0_1"/>
<feature type="transmembrane region" description="Helical" evidence="10">
    <location>
        <begin position="164"/>
        <end position="181"/>
    </location>
</feature>
<comment type="subcellular location">
    <subcellularLocation>
        <location evidence="1">Membrane</location>
        <topology evidence="1">Multi-pass membrane protein</topology>
    </subcellularLocation>
</comment>
<evidence type="ECO:0000256" key="6">
    <source>
        <dbReference type="ARBA" id="ARBA00022833"/>
    </source>
</evidence>
<dbReference type="EnsemblMetazoa" id="SMAR002098-RA">
    <property type="protein sequence ID" value="SMAR002098-PA"/>
    <property type="gene ID" value="SMAR002098"/>
</dbReference>
<dbReference type="EMBL" id="AFFK01016938">
    <property type="status" value="NOT_ANNOTATED_CDS"/>
    <property type="molecule type" value="Genomic_DNA"/>
</dbReference>
<keyword evidence="8 10" id="KW-0472">Membrane</keyword>
<dbReference type="PhylomeDB" id="T1IMA1"/>
<dbReference type="InterPro" id="IPR017907">
    <property type="entry name" value="Znf_RING_CS"/>
</dbReference>
<feature type="transmembrane region" description="Helical" evidence="10">
    <location>
        <begin position="193"/>
        <end position="214"/>
    </location>
</feature>
<dbReference type="InterPro" id="IPR013083">
    <property type="entry name" value="Znf_RING/FYVE/PHD"/>
</dbReference>
<evidence type="ECO:0000256" key="7">
    <source>
        <dbReference type="ARBA" id="ARBA00022989"/>
    </source>
</evidence>
<evidence type="ECO:0000256" key="1">
    <source>
        <dbReference type="ARBA" id="ARBA00004141"/>
    </source>
</evidence>
<evidence type="ECO:0000313" key="13">
    <source>
        <dbReference type="Proteomes" id="UP000014500"/>
    </source>
</evidence>